<reference evidence="1 2" key="1">
    <citation type="submission" date="2021-05" db="EMBL/GenBank/DDBJ databases">
        <title>Genome Assembly of Synthetic Allotetraploid Brassica napus Reveals Homoeologous Exchanges between Subgenomes.</title>
        <authorList>
            <person name="Davis J.T."/>
        </authorList>
    </citation>
    <scope>NUCLEOTIDE SEQUENCE [LARGE SCALE GENOMIC DNA]</scope>
    <source>
        <strain evidence="2">cv. Da-Ae</strain>
        <tissue evidence="1">Seedling</tissue>
    </source>
</reference>
<proteinExistence type="predicted"/>
<feature type="non-terminal residue" evidence="1">
    <location>
        <position position="1"/>
    </location>
</feature>
<protein>
    <submittedName>
        <fullName evidence="1">Uncharacterized protein</fullName>
    </submittedName>
</protein>
<evidence type="ECO:0000313" key="2">
    <source>
        <dbReference type="Proteomes" id="UP000824890"/>
    </source>
</evidence>
<comment type="caution">
    <text evidence="1">The sequence shown here is derived from an EMBL/GenBank/DDBJ whole genome shotgun (WGS) entry which is preliminary data.</text>
</comment>
<organism evidence="1 2">
    <name type="scientific">Brassica napus</name>
    <name type="common">Rape</name>
    <dbReference type="NCBI Taxonomy" id="3708"/>
    <lineage>
        <taxon>Eukaryota</taxon>
        <taxon>Viridiplantae</taxon>
        <taxon>Streptophyta</taxon>
        <taxon>Embryophyta</taxon>
        <taxon>Tracheophyta</taxon>
        <taxon>Spermatophyta</taxon>
        <taxon>Magnoliopsida</taxon>
        <taxon>eudicotyledons</taxon>
        <taxon>Gunneridae</taxon>
        <taxon>Pentapetalae</taxon>
        <taxon>rosids</taxon>
        <taxon>malvids</taxon>
        <taxon>Brassicales</taxon>
        <taxon>Brassicaceae</taxon>
        <taxon>Brassiceae</taxon>
        <taxon>Brassica</taxon>
    </lineage>
</organism>
<dbReference type="EMBL" id="JAGKQM010000013">
    <property type="protein sequence ID" value="KAH0894056.1"/>
    <property type="molecule type" value="Genomic_DNA"/>
</dbReference>
<gene>
    <name evidence="1" type="ORF">HID58_056485</name>
</gene>
<dbReference type="Proteomes" id="UP000824890">
    <property type="component" value="Unassembled WGS sequence"/>
</dbReference>
<sequence>LSDSVLPSICESASYTHGSCSSDLIEHHDLGKLGDDESPRGGIGEEGRGFRYSNADISRSNVLHRGKELMALVTEDLGGIAICLNNRCDV</sequence>
<evidence type="ECO:0000313" key="1">
    <source>
        <dbReference type="EMBL" id="KAH0894056.1"/>
    </source>
</evidence>
<accession>A0ABQ8ANC4</accession>
<keyword evidence="2" id="KW-1185">Reference proteome</keyword>
<name>A0ABQ8ANC4_BRANA</name>